<comment type="subcellular location">
    <subcellularLocation>
        <location evidence="1">Cell projection</location>
        <location evidence="1">Cilium</location>
    </subcellularLocation>
    <subcellularLocation>
        <location evidence="2">Cytoplasm</location>
        <location evidence="2">Cytoskeleton</location>
    </subcellularLocation>
</comment>
<accession>A0A8C6WG58</accession>
<feature type="coiled-coil region" evidence="6">
    <location>
        <begin position="159"/>
        <end position="197"/>
    </location>
</feature>
<evidence type="ECO:0000256" key="4">
    <source>
        <dbReference type="ARBA" id="ARBA00023212"/>
    </source>
</evidence>
<feature type="domain" description="Enkurin" evidence="8">
    <location>
        <begin position="161"/>
        <end position="254"/>
    </location>
</feature>
<dbReference type="GO" id="GO:0001669">
    <property type="term" value="C:acrosomal vesicle"/>
    <property type="evidence" value="ECO:0007669"/>
    <property type="project" value="TreeGrafter"/>
</dbReference>
<proteinExistence type="predicted"/>
<feature type="region of interest" description="Disordered" evidence="7">
    <location>
        <begin position="41"/>
        <end position="105"/>
    </location>
</feature>
<dbReference type="PANTHER" id="PTHR21490">
    <property type="entry name" value="ENKURIN-RELATED"/>
    <property type="match status" value="1"/>
</dbReference>
<dbReference type="PROSITE" id="PS51665">
    <property type="entry name" value="ENKURIN"/>
    <property type="match status" value="1"/>
</dbReference>
<keyword evidence="4" id="KW-0206">Cytoskeleton</keyword>
<dbReference type="Pfam" id="PF13864">
    <property type="entry name" value="Enkurin"/>
    <property type="match status" value="1"/>
</dbReference>
<protein>
    <submittedName>
        <fullName evidence="9">Enkurin, TRPC channel interacting protein</fullName>
    </submittedName>
</protein>
<evidence type="ECO:0000256" key="5">
    <source>
        <dbReference type="ARBA" id="ARBA00023273"/>
    </source>
</evidence>
<dbReference type="Proteomes" id="UP000694523">
    <property type="component" value="Unplaced"/>
</dbReference>
<feature type="compositionally biased region" description="Basic and acidic residues" evidence="7">
    <location>
        <begin position="71"/>
        <end position="86"/>
    </location>
</feature>
<dbReference type="Ensembl" id="ENSNMLT00000005093.1">
    <property type="protein sequence ID" value="ENSNMLP00000004444.1"/>
    <property type="gene ID" value="ENSNMLG00000003276.1"/>
</dbReference>
<reference evidence="9" key="1">
    <citation type="submission" date="2025-08" db="UniProtKB">
        <authorList>
            <consortium name="Ensembl"/>
        </authorList>
    </citation>
    <scope>IDENTIFICATION</scope>
</reference>
<dbReference type="GO" id="GO:0005879">
    <property type="term" value="C:axonemal microtubule"/>
    <property type="evidence" value="ECO:0007669"/>
    <property type="project" value="TreeGrafter"/>
</dbReference>
<dbReference type="InterPro" id="IPR027012">
    <property type="entry name" value="Enkurin_dom"/>
</dbReference>
<evidence type="ECO:0000256" key="2">
    <source>
        <dbReference type="ARBA" id="ARBA00004245"/>
    </source>
</evidence>
<keyword evidence="10" id="KW-1185">Reference proteome</keyword>
<evidence type="ECO:0000256" key="1">
    <source>
        <dbReference type="ARBA" id="ARBA00004138"/>
    </source>
</evidence>
<organism evidence="9 10">
    <name type="scientific">Neogobius melanostomus</name>
    <name type="common">round goby</name>
    <dbReference type="NCBI Taxonomy" id="47308"/>
    <lineage>
        <taxon>Eukaryota</taxon>
        <taxon>Metazoa</taxon>
        <taxon>Chordata</taxon>
        <taxon>Craniata</taxon>
        <taxon>Vertebrata</taxon>
        <taxon>Euteleostomi</taxon>
        <taxon>Actinopterygii</taxon>
        <taxon>Neopterygii</taxon>
        <taxon>Teleostei</taxon>
        <taxon>Neoteleostei</taxon>
        <taxon>Acanthomorphata</taxon>
        <taxon>Gobiaria</taxon>
        <taxon>Gobiiformes</taxon>
        <taxon>Gobioidei</taxon>
        <taxon>Gobiidae</taxon>
        <taxon>Benthophilinae</taxon>
        <taxon>Neogobiini</taxon>
        <taxon>Neogobius</taxon>
    </lineage>
</organism>
<dbReference type="InterPro" id="IPR052102">
    <property type="entry name" value="Enkurin_domain-protein"/>
</dbReference>
<keyword evidence="3" id="KW-0963">Cytoplasm</keyword>
<evidence type="ECO:0000256" key="6">
    <source>
        <dbReference type="SAM" id="Coils"/>
    </source>
</evidence>
<evidence type="ECO:0000259" key="8">
    <source>
        <dbReference type="PROSITE" id="PS51665"/>
    </source>
</evidence>
<evidence type="ECO:0000256" key="3">
    <source>
        <dbReference type="ARBA" id="ARBA00022490"/>
    </source>
</evidence>
<evidence type="ECO:0000256" key="7">
    <source>
        <dbReference type="SAM" id="MobiDB-lite"/>
    </source>
</evidence>
<dbReference type="PANTHER" id="PTHR21490:SF0">
    <property type="entry name" value="ENKURIN"/>
    <property type="match status" value="1"/>
</dbReference>
<dbReference type="AlphaFoldDB" id="A0A8C6WG58"/>
<sequence length="257" mass="30210">MSAQVYRSRESVYDLLPREEVKIEKPPRYVSNFRPTVVEEEKLPKRPMRTMGPANVEVPSPENYLKKHSKEPKLPEKAKSAKDGRIHPLRKPPVPSRTDHPPLGIHTKQDFIKTRAFVTTKPKPISVDTHRGHKEALENSGLVPKYIKKTDFGKVPAYLQHRNAEKQKAQEEYDNFVKEQREKHEVMRQLNEEERQQILQGLKKNWDKLHHEYQGLSVVIDTMSKLAHKDRLEAEMTQLEKDIKRIERFQIIYLTDN</sequence>
<name>A0A8C6WG58_9GOBI</name>
<dbReference type="GO" id="GO:0005516">
    <property type="term" value="F:calmodulin binding"/>
    <property type="evidence" value="ECO:0007669"/>
    <property type="project" value="TreeGrafter"/>
</dbReference>
<evidence type="ECO:0000313" key="10">
    <source>
        <dbReference type="Proteomes" id="UP000694523"/>
    </source>
</evidence>
<reference evidence="9" key="2">
    <citation type="submission" date="2025-09" db="UniProtKB">
        <authorList>
            <consortium name="Ensembl"/>
        </authorList>
    </citation>
    <scope>IDENTIFICATION</scope>
</reference>
<evidence type="ECO:0000313" key="9">
    <source>
        <dbReference type="Ensembl" id="ENSNMLP00000004444.1"/>
    </source>
</evidence>
<keyword evidence="6" id="KW-0175">Coiled coil</keyword>
<keyword evidence="5" id="KW-0966">Cell projection</keyword>